<feature type="domain" description="RecX third three-helical" evidence="6">
    <location>
        <begin position="116"/>
        <end position="162"/>
    </location>
</feature>
<feature type="domain" description="RecX first three-helical" evidence="7">
    <location>
        <begin position="24"/>
        <end position="63"/>
    </location>
</feature>
<dbReference type="HAMAP" id="MF_01114">
    <property type="entry name" value="RecX"/>
    <property type="match status" value="1"/>
</dbReference>
<keyword evidence="9" id="KW-1185">Reference proteome</keyword>
<comment type="similarity">
    <text evidence="2 5">Belongs to the RecX family.</text>
</comment>
<dbReference type="InterPro" id="IPR036388">
    <property type="entry name" value="WH-like_DNA-bd_sf"/>
</dbReference>
<evidence type="ECO:0000313" key="9">
    <source>
        <dbReference type="Proteomes" id="UP000516360"/>
    </source>
</evidence>
<proteinExistence type="inferred from homology"/>
<dbReference type="PANTHER" id="PTHR33602">
    <property type="entry name" value="REGULATORY PROTEIN RECX FAMILY PROTEIN"/>
    <property type="match status" value="1"/>
</dbReference>
<evidence type="ECO:0000259" key="6">
    <source>
        <dbReference type="Pfam" id="PF21981"/>
    </source>
</evidence>
<dbReference type="InterPro" id="IPR053925">
    <property type="entry name" value="RecX_HTH_3rd"/>
</dbReference>
<dbReference type="EMBL" id="AP022873">
    <property type="protein sequence ID" value="BCB96531.1"/>
    <property type="molecule type" value="Genomic_DNA"/>
</dbReference>
<comment type="subcellular location">
    <subcellularLocation>
        <location evidence="1 5">Cytoplasm</location>
    </subcellularLocation>
</comment>
<protein>
    <recommendedName>
        <fullName evidence="3 5">Regulatory protein RecX</fullName>
    </recommendedName>
</protein>
<reference evidence="8 9" key="1">
    <citation type="submission" date="2020-03" db="EMBL/GenBank/DDBJ databases">
        <title>Complete genome sequences of two sulfur-disproportionating bacterial strains T55J and Mzg5.</title>
        <authorList>
            <person name="Umezawa K."/>
            <person name="Kojima H."/>
            <person name="Kato Y."/>
            <person name="Fukui M."/>
        </authorList>
    </citation>
    <scope>NUCLEOTIDE SEQUENCE [LARGE SCALE GENOMIC DNA]</scope>
    <source>
        <strain evidence="8 9">T55J</strain>
    </source>
</reference>
<evidence type="ECO:0000256" key="3">
    <source>
        <dbReference type="ARBA" id="ARBA00018111"/>
    </source>
</evidence>
<evidence type="ECO:0000256" key="2">
    <source>
        <dbReference type="ARBA" id="ARBA00009695"/>
    </source>
</evidence>
<dbReference type="GO" id="GO:0005737">
    <property type="term" value="C:cytoplasm"/>
    <property type="evidence" value="ECO:0007669"/>
    <property type="project" value="UniProtKB-SubCell"/>
</dbReference>
<evidence type="ECO:0000256" key="4">
    <source>
        <dbReference type="ARBA" id="ARBA00022490"/>
    </source>
</evidence>
<dbReference type="Proteomes" id="UP000516360">
    <property type="component" value="Chromosome"/>
</dbReference>
<dbReference type="RefSeq" id="WP_203471723.1">
    <property type="nucleotide sequence ID" value="NZ_AP022873.1"/>
</dbReference>
<dbReference type="GO" id="GO:0006282">
    <property type="term" value="P:regulation of DNA repair"/>
    <property type="evidence" value="ECO:0007669"/>
    <property type="project" value="UniProtKB-UniRule"/>
</dbReference>
<dbReference type="KEGG" id="dtp:JZK55_14530"/>
<name>A0A7G1H301_9BACT</name>
<dbReference type="Pfam" id="PF21982">
    <property type="entry name" value="RecX_HTH1"/>
    <property type="match status" value="1"/>
</dbReference>
<comment type="function">
    <text evidence="5">Modulates RecA activity.</text>
</comment>
<dbReference type="Pfam" id="PF21981">
    <property type="entry name" value="RecX_HTH3"/>
    <property type="match status" value="1"/>
</dbReference>
<dbReference type="AlphaFoldDB" id="A0A7G1H301"/>
<sequence>MKPKLKKTAVNYRSRDFEDSTINAIKYAFRLLGYRDRSEKEMYERLIQKGFSEKITLEAIDYLSDKGFIDDRRFAEVLRKDAVERKYFGRSGARNYLLNKGIAARIVEDILGDEGDYIDAAKRLVEKKIRNMKNIDAETVRRRLWGMLARRGFSYDTINKVLKSYDSKEE</sequence>
<organism evidence="8 9">
    <name type="scientific">Dissulfurispira thermophila</name>
    <dbReference type="NCBI Taxonomy" id="2715679"/>
    <lineage>
        <taxon>Bacteria</taxon>
        <taxon>Pseudomonadati</taxon>
        <taxon>Nitrospirota</taxon>
        <taxon>Thermodesulfovibrionia</taxon>
        <taxon>Thermodesulfovibrionales</taxon>
        <taxon>Dissulfurispiraceae</taxon>
        <taxon>Dissulfurispira</taxon>
    </lineage>
</organism>
<evidence type="ECO:0000256" key="5">
    <source>
        <dbReference type="HAMAP-Rule" id="MF_01114"/>
    </source>
</evidence>
<keyword evidence="4 5" id="KW-0963">Cytoplasm</keyword>
<dbReference type="PANTHER" id="PTHR33602:SF1">
    <property type="entry name" value="REGULATORY PROTEIN RECX FAMILY PROTEIN"/>
    <property type="match status" value="1"/>
</dbReference>
<dbReference type="Gene3D" id="1.10.10.10">
    <property type="entry name" value="Winged helix-like DNA-binding domain superfamily/Winged helix DNA-binding domain"/>
    <property type="match status" value="2"/>
</dbReference>
<gene>
    <name evidence="5 8" type="primary">recX</name>
    <name evidence="8" type="ORF">JZK55_14530</name>
</gene>
<evidence type="ECO:0000256" key="1">
    <source>
        <dbReference type="ARBA" id="ARBA00004496"/>
    </source>
</evidence>
<evidence type="ECO:0000313" key="8">
    <source>
        <dbReference type="EMBL" id="BCB96531.1"/>
    </source>
</evidence>
<dbReference type="InterPro" id="IPR003783">
    <property type="entry name" value="Regulatory_RecX"/>
</dbReference>
<dbReference type="InterPro" id="IPR053926">
    <property type="entry name" value="RecX_HTH_1st"/>
</dbReference>
<accession>A0A7G1H301</accession>
<evidence type="ECO:0000259" key="7">
    <source>
        <dbReference type="Pfam" id="PF21982"/>
    </source>
</evidence>